<feature type="region of interest" description="Disordered" evidence="1">
    <location>
        <begin position="1"/>
        <end position="47"/>
    </location>
</feature>
<evidence type="ECO:0000313" key="3">
    <source>
        <dbReference type="Proteomes" id="UP000192468"/>
    </source>
</evidence>
<evidence type="ECO:0008006" key="4">
    <source>
        <dbReference type="Google" id="ProtNLM"/>
    </source>
</evidence>
<keyword evidence="3" id="KW-1185">Reference proteome</keyword>
<reference evidence="2 3" key="1">
    <citation type="submission" date="2017-04" db="EMBL/GenBank/DDBJ databases">
        <authorList>
            <person name="Afonso C.L."/>
            <person name="Miller P.J."/>
            <person name="Scott M.A."/>
            <person name="Spackman E."/>
            <person name="Goraichik I."/>
            <person name="Dimitrov K.M."/>
            <person name="Suarez D.L."/>
            <person name="Swayne D.E."/>
        </authorList>
    </citation>
    <scope>NUCLEOTIDE SEQUENCE [LARGE SCALE GENOMIC DNA]</scope>
    <source>
        <strain evidence="2 3">DSM 12555</strain>
    </source>
</reference>
<evidence type="ECO:0000313" key="2">
    <source>
        <dbReference type="EMBL" id="SMC19916.1"/>
    </source>
</evidence>
<name>A0A1W1X7Q2_9CLOT</name>
<dbReference type="EMBL" id="FWXH01000002">
    <property type="protein sequence ID" value="SMC19916.1"/>
    <property type="molecule type" value="Genomic_DNA"/>
</dbReference>
<evidence type="ECO:0000256" key="1">
    <source>
        <dbReference type="SAM" id="MobiDB-lite"/>
    </source>
</evidence>
<gene>
    <name evidence="2" type="ORF">SAMN02745134_00969</name>
</gene>
<feature type="compositionally biased region" description="Basic and acidic residues" evidence="1">
    <location>
        <begin position="1"/>
        <end position="23"/>
    </location>
</feature>
<protein>
    <recommendedName>
        <fullName evidence="4">DUF3941 domain-containing protein</fullName>
    </recommendedName>
</protein>
<accession>A0A1W1X7Q2</accession>
<dbReference type="Proteomes" id="UP000192468">
    <property type="component" value="Unassembled WGS sequence"/>
</dbReference>
<dbReference type="AlphaFoldDB" id="A0A1W1X7Q2"/>
<organism evidence="2 3">
    <name type="scientific">Clostridium acidisoli DSM 12555</name>
    <dbReference type="NCBI Taxonomy" id="1121291"/>
    <lineage>
        <taxon>Bacteria</taxon>
        <taxon>Bacillati</taxon>
        <taxon>Bacillota</taxon>
        <taxon>Clostridia</taxon>
        <taxon>Eubacteriales</taxon>
        <taxon>Clostridiaceae</taxon>
        <taxon>Clostridium</taxon>
    </lineage>
</organism>
<feature type="compositionally biased region" description="Basic and acidic residues" evidence="1">
    <location>
        <begin position="34"/>
        <end position="47"/>
    </location>
</feature>
<dbReference type="STRING" id="1121291.SAMN02745134_00969"/>
<dbReference type="RefSeq" id="WP_176212609.1">
    <property type="nucleotide sequence ID" value="NZ_FWXH01000002.1"/>
</dbReference>
<sequence length="47" mass="5397">MAKEDTNKSLKREDSGNEPKVWSKDTTSAKYHSRSAEFKAKHKSDNK</sequence>
<proteinExistence type="predicted"/>